<evidence type="ECO:0000256" key="1">
    <source>
        <dbReference type="ARBA" id="ARBA00001947"/>
    </source>
</evidence>
<comment type="cofactor">
    <cofactor evidence="1">
        <name>Zn(2+)</name>
        <dbReference type="ChEBI" id="CHEBI:29105"/>
    </cofactor>
</comment>
<dbReference type="GO" id="GO:0046872">
    <property type="term" value="F:metal ion binding"/>
    <property type="evidence" value="ECO:0007669"/>
    <property type="project" value="UniProtKB-KW"/>
</dbReference>
<dbReference type="AlphaFoldDB" id="A0A2K8KH30"/>
<evidence type="ECO:0000313" key="7">
    <source>
        <dbReference type="Proteomes" id="UP000231179"/>
    </source>
</evidence>
<dbReference type="SMART" id="SM00849">
    <property type="entry name" value="Lactamase_B"/>
    <property type="match status" value="1"/>
</dbReference>
<evidence type="ECO:0000256" key="2">
    <source>
        <dbReference type="ARBA" id="ARBA00022723"/>
    </source>
</evidence>
<protein>
    <recommendedName>
        <fullName evidence="5">Metallo-beta-lactamase domain-containing protein</fullName>
    </recommendedName>
</protein>
<evidence type="ECO:0000313" key="6">
    <source>
        <dbReference type="EMBL" id="ATX70987.1"/>
    </source>
</evidence>
<dbReference type="CDD" id="cd06262">
    <property type="entry name" value="metallo-hydrolase-like_MBL-fold"/>
    <property type="match status" value="1"/>
</dbReference>
<accession>A0A2K8KH30</accession>
<keyword evidence="7" id="KW-1185">Reference proteome</keyword>
<evidence type="ECO:0000256" key="4">
    <source>
        <dbReference type="ARBA" id="ARBA00022833"/>
    </source>
</evidence>
<sequence length="229" mass="26353">MIQVFTDKNFRDTNAYLLYNNNNEGILIDTANGQYNDILTFTSEKNIIITDIFITHGHFSHCYGINDIVKQHNPKSVYIGKADLLMLFDPNKNTSAYYNIENEGWVADPFKNLKVISENCEMKINGYDLKIITCPGHTEGSIAIIFPDLKCIFNGDSIFLNKNPLTISTTAYDEEKLLNNFIYLIENFYPGYSLFPGHFDCGFELDRIIIENDWIKKECQINTPTKDKK</sequence>
<evidence type="ECO:0000256" key="3">
    <source>
        <dbReference type="ARBA" id="ARBA00022801"/>
    </source>
</evidence>
<organism evidence="6 7">
    <name type="scientific">Spiroplasma clarkii</name>
    <dbReference type="NCBI Taxonomy" id="2139"/>
    <lineage>
        <taxon>Bacteria</taxon>
        <taxon>Bacillati</taxon>
        <taxon>Mycoplasmatota</taxon>
        <taxon>Mollicutes</taxon>
        <taxon>Entomoplasmatales</taxon>
        <taxon>Spiroplasmataceae</taxon>
        <taxon>Spiroplasma</taxon>
    </lineage>
</organism>
<keyword evidence="3" id="KW-0378">Hydrolase</keyword>
<keyword evidence="4" id="KW-0862">Zinc</keyword>
<dbReference type="SUPFAM" id="SSF56281">
    <property type="entry name" value="Metallo-hydrolase/oxidoreductase"/>
    <property type="match status" value="1"/>
</dbReference>
<dbReference type="GO" id="GO:0016787">
    <property type="term" value="F:hydrolase activity"/>
    <property type="evidence" value="ECO:0007669"/>
    <property type="project" value="UniProtKB-KW"/>
</dbReference>
<dbReference type="Proteomes" id="UP000231179">
    <property type="component" value="Chromosome"/>
</dbReference>
<dbReference type="Gene3D" id="3.60.15.10">
    <property type="entry name" value="Ribonuclease Z/Hydroxyacylglutathione hydrolase-like"/>
    <property type="match status" value="1"/>
</dbReference>
<feature type="domain" description="Metallo-beta-lactamase" evidence="5">
    <location>
        <begin position="12"/>
        <end position="198"/>
    </location>
</feature>
<dbReference type="RefSeq" id="WP_100254536.1">
    <property type="nucleotide sequence ID" value="NZ_CP024870.1"/>
</dbReference>
<dbReference type="Pfam" id="PF00753">
    <property type="entry name" value="Lactamase_B"/>
    <property type="match status" value="1"/>
</dbReference>
<dbReference type="PANTHER" id="PTHR46233:SF3">
    <property type="entry name" value="HYDROXYACYLGLUTATHIONE HYDROLASE GLOC"/>
    <property type="match status" value="1"/>
</dbReference>
<dbReference type="EMBL" id="CP024870">
    <property type="protein sequence ID" value="ATX70987.1"/>
    <property type="molecule type" value="Genomic_DNA"/>
</dbReference>
<evidence type="ECO:0000259" key="5">
    <source>
        <dbReference type="SMART" id="SM00849"/>
    </source>
</evidence>
<dbReference type="InterPro" id="IPR051453">
    <property type="entry name" value="MBL_Glyoxalase_II"/>
</dbReference>
<name>A0A2K8KH30_9MOLU</name>
<proteinExistence type="predicted"/>
<dbReference type="PANTHER" id="PTHR46233">
    <property type="entry name" value="HYDROXYACYLGLUTATHIONE HYDROLASE GLOC"/>
    <property type="match status" value="1"/>
</dbReference>
<gene>
    <name evidence="6" type="ORF">SCLAR_v1c06700</name>
</gene>
<dbReference type="InterPro" id="IPR036866">
    <property type="entry name" value="RibonucZ/Hydroxyglut_hydro"/>
</dbReference>
<dbReference type="InterPro" id="IPR001279">
    <property type="entry name" value="Metallo-B-lactamas"/>
</dbReference>
<keyword evidence="2" id="KW-0479">Metal-binding</keyword>
<reference evidence="6 7" key="1">
    <citation type="submission" date="2017-11" db="EMBL/GenBank/DDBJ databases">
        <title>Complete genome sequence of Spiroplasma clarkii CN-5 (DSM 19994).</title>
        <authorList>
            <person name="Tsai Y.-M."/>
            <person name="Chang A."/>
            <person name="Lo W.-S."/>
            <person name="Kuo C.-H."/>
        </authorList>
    </citation>
    <scope>NUCLEOTIDE SEQUENCE [LARGE SCALE GENOMIC DNA]</scope>
    <source>
        <strain evidence="6 7">CN-5</strain>
    </source>
</reference>